<keyword evidence="3 4" id="KW-0067">ATP-binding</keyword>
<feature type="domain" description="Protein kinase" evidence="6">
    <location>
        <begin position="89"/>
        <end position="372"/>
    </location>
</feature>
<dbReference type="EC" id="2.7.11.1" evidence="1"/>
<dbReference type="InterPro" id="IPR011009">
    <property type="entry name" value="Kinase-like_dom_sf"/>
</dbReference>
<dbReference type="InterPro" id="IPR000719">
    <property type="entry name" value="Prot_kinase_dom"/>
</dbReference>
<dbReference type="InterPro" id="IPR050235">
    <property type="entry name" value="CK1_Ser-Thr_kinase"/>
</dbReference>
<dbReference type="GO" id="GO:0005524">
    <property type="term" value="F:ATP binding"/>
    <property type="evidence" value="ECO:0007669"/>
    <property type="project" value="UniProtKB-UniRule"/>
</dbReference>
<name>A0A0N5BAA1_STREA</name>
<dbReference type="AlphaFoldDB" id="A0A0N5BAA1"/>
<keyword evidence="5" id="KW-0418">Kinase</keyword>
<feature type="binding site" evidence="4">
    <location>
        <position position="118"/>
    </location>
    <ligand>
        <name>ATP</name>
        <dbReference type="ChEBI" id="CHEBI:30616"/>
    </ligand>
</feature>
<dbReference type="InterPro" id="IPR008271">
    <property type="entry name" value="Ser/Thr_kinase_AS"/>
</dbReference>
<evidence type="ECO:0000313" key="8">
    <source>
        <dbReference type="WBParaSite" id="SPAL_0000297100.1"/>
    </source>
</evidence>
<keyword evidence="5" id="KW-0808">Transferase</keyword>
<evidence type="ECO:0000256" key="3">
    <source>
        <dbReference type="ARBA" id="ARBA00022840"/>
    </source>
</evidence>
<proteinExistence type="inferred from homology"/>
<evidence type="ECO:0000259" key="6">
    <source>
        <dbReference type="PROSITE" id="PS50011"/>
    </source>
</evidence>
<evidence type="ECO:0000256" key="1">
    <source>
        <dbReference type="ARBA" id="ARBA00012513"/>
    </source>
</evidence>
<evidence type="ECO:0000256" key="5">
    <source>
        <dbReference type="RuleBase" id="RU000304"/>
    </source>
</evidence>
<dbReference type="WBParaSite" id="SPAL_0000297100.1">
    <property type="protein sequence ID" value="SPAL_0000297100.1"/>
    <property type="gene ID" value="SPAL_0000297100"/>
</dbReference>
<comment type="similarity">
    <text evidence="5">Belongs to the protein kinase superfamily.</text>
</comment>
<dbReference type="GO" id="GO:0004674">
    <property type="term" value="F:protein serine/threonine kinase activity"/>
    <property type="evidence" value="ECO:0007669"/>
    <property type="project" value="UniProtKB-KW"/>
</dbReference>
<keyword evidence="7" id="KW-1185">Reference proteome</keyword>
<dbReference type="Pfam" id="PF00069">
    <property type="entry name" value="Pkinase"/>
    <property type="match status" value="1"/>
</dbReference>
<organism evidence="7 8">
    <name type="scientific">Strongyloides papillosus</name>
    <name type="common">Intestinal threadworm</name>
    <dbReference type="NCBI Taxonomy" id="174720"/>
    <lineage>
        <taxon>Eukaryota</taxon>
        <taxon>Metazoa</taxon>
        <taxon>Ecdysozoa</taxon>
        <taxon>Nematoda</taxon>
        <taxon>Chromadorea</taxon>
        <taxon>Rhabditida</taxon>
        <taxon>Tylenchina</taxon>
        <taxon>Panagrolaimomorpha</taxon>
        <taxon>Strongyloidoidea</taxon>
        <taxon>Strongyloididae</taxon>
        <taxon>Strongyloides</taxon>
    </lineage>
</organism>
<keyword evidence="2 4" id="KW-0547">Nucleotide-binding</keyword>
<keyword evidence="5" id="KW-0723">Serine/threonine-protein kinase</keyword>
<dbReference type="Gene3D" id="1.10.510.10">
    <property type="entry name" value="Transferase(Phosphotransferase) domain 1"/>
    <property type="match status" value="1"/>
</dbReference>
<dbReference type="PANTHER" id="PTHR11909">
    <property type="entry name" value="CASEIN KINASE-RELATED"/>
    <property type="match status" value="1"/>
</dbReference>
<reference evidence="8" key="1">
    <citation type="submission" date="2017-02" db="UniProtKB">
        <authorList>
            <consortium name="WormBaseParasite"/>
        </authorList>
    </citation>
    <scope>IDENTIFICATION</scope>
</reference>
<evidence type="ECO:0000256" key="2">
    <source>
        <dbReference type="ARBA" id="ARBA00022741"/>
    </source>
</evidence>
<dbReference type="InterPro" id="IPR017441">
    <property type="entry name" value="Protein_kinase_ATP_BS"/>
</dbReference>
<dbReference type="STRING" id="174720.A0A0N5BAA1"/>
<dbReference type="SMART" id="SM00220">
    <property type="entry name" value="S_TKc"/>
    <property type="match status" value="1"/>
</dbReference>
<dbReference type="PROSITE" id="PS00107">
    <property type="entry name" value="PROTEIN_KINASE_ATP"/>
    <property type="match status" value="1"/>
</dbReference>
<dbReference type="SUPFAM" id="SSF56112">
    <property type="entry name" value="Protein kinase-like (PK-like)"/>
    <property type="match status" value="1"/>
</dbReference>
<evidence type="ECO:0000256" key="4">
    <source>
        <dbReference type="PROSITE-ProRule" id="PRU10141"/>
    </source>
</evidence>
<dbReference type="PROSITE" id="PS00108">
    <property type="entry name" value="PROTEIN_KINASE_ST"/>
    <property type="match status" value="1"/>
</dbReference>
<dbReference type="Proteomes" id="UP000046392">
    <property type="component" value="Unplaced"/>
</dbReference>
<sequence>MSIEPQEVTNDLHDCETAHIPEDLEGFEEIHCSQQNFGINNINTENEKYSSKCPNMSSNVAYISVQSFSESQFESDFFQTLVYSHLPHHYLGELIGEGGFGRVYEVHSFKSKKKYAVKMVKTKSSFLLEYKLIMKTMMISQEYFCKLYMAYCKSDGAFLVLSLEGSDLKSVMVSLPKKKFSTHTLLRLALQMLLAIEAFHQTGYVHQDIKLANFVLSNDSRSRIKMIDFGIAKKYKNSRGEIIPEDKYQKPKNYVGTLNYCSLRVHNLYHSSPRDDVESWLYCVIQTVDGKLPWHKQSNGDQNIIAKMKHDIRLWSREELKQHKFHAFHKLFAIIDKWEYYDKVDYEYLKEFLKKLMVSNNIDYDLKYDWEK</sequence>
<evidence type="ECO:0000313" key="7">
    <source>
        <dbReference type="Proteomes" id="UP000046392"/>
    </source>
</evidence>
<protein>
    <recommendedName>
        <fullName evidence="1">non-specific serine/threonine protein kinase</fullName>
        <ecNumber evidence="1">2.7.11.1</ecNumber>
    </recommendedName>
</protein>
<dbReference type="PROSITE" id="PS50011">
    <property type="entry name" value="PROTEIN_KINASE_DOM"/>
    <property type="match status" value="1"/>
</dbReference>
<accession>A0A0N5BAA1</accession>